<evidence type="ECO:0008006" key="3">
    <source>
        <dbReference type="Google" id="ProtNLM"/>
    </source>
</evidence>
<dbReference type="Proteomes" id="UP001376459">
    <property type="component" value="Unassembled WGS sequence"/>
</dbReference>
<proteinExistence type="predicted"/>
<evidence type="ECO:0000313" key="1">
    <source>
        <dbReference type="EMBL" id="MEJ8671551.1"/>
    </source>
</evidence>
<organism evidence="1 2">
    <name type="scientific">Streptomyces machairae</name>
    <dbReference type="NCBI Taxonomy" id="3134109"/>
    <lineage>
        <taxon>Bacteria</taxon>
        <taxon>Bacillati</taxon>
        <taxon>Actinomycetota</taxon>
        <taxon>Actinomycetes</taxon>
        <taxon>Kitasatosporales</taxon>
        <taxon>Streptomycetaceae</taxon>
        <taxon>Streptomyces</taxon>
    </lineage>
</organism>
<keyword evidence="2" id="KW-1185">Reference proteome</keyword>
<protein>
    <recommendedName>
        <fullName evidence="3">DUF222 domain-containing protein</fullName>
    </recommendedName>
</protein>
<accession>A0ABU8URL5</accession>
<evidence type="ECO:0000313" key="2">
    <source>
        <dbReference type="Proteomes" id="UP001376459"/>
    </source>
</evidence>
<sequence>MADAAALVVDGDQEVRAYRAQLVREAAHLPRVTDVAGEEDDPAEATVDELLERVRHARGAVESGDETAVGGFVQVDGEAGRPGDACSKGLTPAMLWLGQPKVNLSMDG</sequence>
<dbReference type="EMBL" id="JBBKAK010000001">
    <property type="protein sequence ID" value="MEJ8671551.1"/>
    <property type="molecule type" value="Genomic_DNA"/>
</dbReference>
<name>A0ABU8URL5_9ACTN</name>
<gene>
    <name evidence="1" type="ORF">WKI71_33875</name>
</gene>
<reference evidence="1 2" key="1">
    <citation type="submission" date="2024-03" db="EMBL/GenBank/DDBJ databases">
        <title>Novel Streptomyces species of biotechnological and ecological value are a feature of Machair soil.</title>
        <authorList>
            <person name="Prole J.R."/>
            <person name="Goodfellow M."/>
            <person name="Allenby N."/>
            <person name="Ward A.C."/>
        </authorList>
    </citation>
    <scope>NUCLEOTIDE SEQUENCE [LARGE SCALE GENOMIC DNA]</scope>
    <source>
        <strain evidence="1 2">MS1.AVA.1</strain>
    </source>
</reference>
<comment type="caution">
    <text evidence="1">The sequence shown here is derived from an EMBL/GenBank/DDBJ whole genome shotgun (WGS) entry which is preliminary data.</text>
</comment>